<protein>
    <submittedName>
        <fullName evidence="1">Uncharacterized protein</fullName>
    </submittedName>
</protein>
<dbReference type="GeneID" id="115927092"/>
<evidence type="ECO:0000313" key="2">
    <source>
        <dbReference type="Proteomes" id="UP000007110"/>
    </source>
</evidence>
<accession>A0A7M7P9M3</accession>
<dbReference type="AlphaFoldDB" id="A0A7M7P9M3"/>
<proteinExistence type="predicted"/>
<reference evidence="1" key="2">
    <citation type="submission" date="2021-01" db="UniProtKB">
        <authorList>
            <consortium name="EnsemblMetazoa"/>
        </authorList>
    </citation>
    <scope>IDENTIFICATION</scope>
</reference>
<evidence type="ECO:0000313" key="1">
    <source>
        <dbReference type="EnsemblMetazoa" id="XP_030848424"/>
    </source>
</evidence>
<keyword evidence="2" id="KW-1185">Reference proteome</keyword>
<dbReference type="RefSeq" id="XP_030848424.1">
    <property type="nucleotide sequence ID" value="XM_030992564.1"/>
</dbReference>
<dbReference type="EnsemblMetazoa" id="XM_030992564">
    <property type="protein sequence ID" value="XP_030848424"/>
    <property type="gene ID" value="LOC115927092"/>
</dbReference>
<organism evidence="1 2">
    <name type="scientific">Strongylocentrotus purpuratus</name>
    <name type="common">Purple sea urchin</name>
    <dbReference type="NCBI Taxonomy" id="7668"/>
    <lineage>
        <taxon>Eukaryota</taxon>
        <taxon>Metazoa</taxon>
        <taxon>Echinodermata</taxon>
        <taxon>Eleutherozoa</taxon>
        <taxon>Echinozoa</taxon>
        <taxon>Echinoidea</taxon>
        <taxon>Euechinoidea</taxon>
        <taxon>Echinacea</taxon>
        <taxon>Camarodonta</taxon>
        <taxon>Echinidea</taxon>
        <taxon>Strongylocentrotidae</taxon>
        <taxon>Strongylocentrotus</taxon>
    </lineage>
</organism>
<reference evidence="2" key="1">
    <citation type="submission" date="2015-02" db="EMBL/GenBank/DDBJ databases">
        <title>Genome sequencing for Strongylocentrotus purpuratus.</title>
        <authorList>
            <person name="Murali S."/>
            <person name="Liu Y."/>
            <person name="Vee V."/>
            <person name="English A."/>
            <person name="Wang M."/>
            <person name="Skinner E."/>
            <person name="Han Y."/>
            <person name="Muzny D.M."/>
            <person name="Worley K.C."/>
            <person name="Gibbs R.A."/>
        </authorList>
    </citation>
    <scope>NUCLEOTIDE SEQUENCE</scope>
</reference>
<dbReference type="Proteomes" id="UP000007110">
    <property type="component" value="Unassembled WGS sequence"/>
</dbReference>
<name>A0A7M7P9M3_STRPU</name>
<dbReference type="InParanoid" id="A0A7M7P9M3"/>
<dbReference type="KEGG" id="spu:115927092"/>
<sequence>MGNASSSPRIHNNTDEILKIVCTDKDGRETSQIVRKMDSWQPTIPYGKVIISVYILAEGVPVAGQGDAVLSAAESCYDFTVQLVKGMVNITQDYSNQSRKIGDIPRITNATNGTLTILCTDKDGRKTSQIVTSQNMWHPSIPSGPLTVFASHLQSGFDKDVEGAVYTATSSDNFTVKLVEGRLNIKLQ</sequence>